<evidence type="ECO:0000256" key="4">
    <source>
        <dbReference type="ARBA" id="ARBA00038205"/>
    </source>
</evidence>
<dbReference type="PANTHER" id="PTHR46811">
    <property type="entry name" value="COILED-COIL-HELIX-COILED-COIL-HELIX DOMAIN-CONTAINING PROTEIN 7"/>
    <property type="match status" value="1"/>
</dbReference>
<dbReference type="SUPFAM" id="SSF47072">
    <property type="entry name" value="Cysteine alpha-hairpin motif"/>
    <property type="match status" value="1"/>
</dbReference>
<evidence type="ECO:0000313" key="7">
    <source>
        <dbReference type="EMBL" id="GAV07119.1"/>
    </source>
</evidence>
<accession>A0A1D1W7R2</accession>
<dbReference type="EMBL" id="BDGG01000014">
    <property type="protein sequence ID" value="GAV07119.1"/>
    <property type="molecule type" value="Genomic_DNA"/>
</dbReference>
<dbReference type="InterPro" id="IPR009069">
    <property type="entry name" value="Cys_alpha_HP_mot_SF"/>
</dbReference>
<evidence type="ECO:0000313" key="8">
    <source>
        <dbReference type="Proteomes" id="UP000186922"/>
    </source>
</evidence>
<dbReference type="GO" id="GO:0033108">
    <property type="term" value="P:mitochondrial respiratory chain complex assembly"/>
    <property type="evidence" value="ECO:0007669"/>
    <property type="project" value="TreeGrafter"/>
</dbReference>
<sequence>MERGVRRPNVDVTEPSRRSFQYKADIPENNPCFEEMAMSLKCLDYNNYDRKACHLYQENYKLCRKFWDKVARDRSSRDLYPPLPPPNERESVRAEYNLDGERIVKG</sequence>
<dbReference type="OrthoDB" id="9971592at2759"/>
<evidence type="ECO:0000256" key="3">
    <source>
        <dbReference type="ARBA" id="ARBA00023157"/>
    </source>
</evidence>
<evidence type="ECO:0000256" key="2">
    <source>
        <dbReference type="ARBA" id="ARBA00023128"/>
    </source>
</evidence>
<feature type="region of interest" description="Disordered" evidence="6">
    <location>
        <begin position="75"/>
        <end position="106"/>
    </location>
</feature>
<evidence type="ECO:0000256" key="1">
    <source>
        <dbReference type="ARBA" id="ARBA00004569"/>
    </source>
</evidence>
<keyword evidence="3" id="KW-1015">Disulfide bond</keyword>
<organism evidence="7 8">
    <name type="scientific">Ramazzottius varieornatus</name>
    <name type="common">Water bear</name>
    <name type="synonym">Tardigrade</name>
    <dbReference type="NCBI Taxonomy" id="947166"/>
    <lineage>
        <taxon>Eukaryota</taxon>
        <taxon>Metazoa</taxon>
        <taxon>Ecdysozoa</taxon>
        <taxon>Tardigrada</taxon>
        <taxon>Eutardigrada</taxon>
        <taxon>Parachela</taxon>
        <taxon>Hypsibioidea</taxon>
        <taxon>Ramazzottiidae</taxon>
        <taxon>Ramazzottius</taxon>
    </lineage>
</organism>
<dbReference type="PROSITE" id="PS51808">
    <property type="entry name" value="CHCH"/>
    <property type="match status" value="1"/>
</dbReference>
<protein>
    <recommendedName>
        <fullName evidence="5">Coiled-coil-helix-coiled-coil-helix domain-containing protein 7</fullName>
    </recommendedName>
</protein>
<reference evidence="7 8" key="1">
    <citation type="journal article" date="2016" name="Nat. Commun.">
        <title>Extremotolerant tardigrade genome and improved radiotolerance of human cultured cells by tardigrade-unique protein.</title>
        <authorList>
            <person name="Hashimoto T."/>
            <person name="Horikawa D.D."/>
            <person name="Saito Y."/>
            <person name="Kuwahara H."/>
            <person name="Kozuka-Hata H."/>
            <person name="Shin-I T."/>
            <person name="Minakuchi Y."/>
            <person name="Ohishi K."/>
            <person name="Motoyama A."/>
            <person name="Aizu T."/>
            <person name="Enomoto A."/>
            <person name="Kondo K."/>
            <person name="Tanaka S."/>
            <person name="Hara Y."/>
            <person name="Koshikawa S."/>
            <person name="Sagara H."/>
            <person name="Miura T."/>
            <person name="Yokobori S."/>
            <person name="Miyagawa K."/>
            <person name="Suzuki Y."/>
            <person name="Kubo T."/>
            <person name="Oyama M."/>
            <person name="Kohara Y."/>
            <person name="Fujiyama A."/>
            <person name="Arakawa K."/>
            <person name="Katayama T."/>
            <person name="Toyoda A."/>
            <person name="Kunieda T."/>
        </authorList>
    </citation>
    <scope>NUCLEOTIDE SEQUENCE [LARGE SCALE GENOMIC DNA]</scope>
    <source>
        <strain evidence="7 8">YOKOZUNA-1</strain>
    </source>
</reference>
<dbReference type="STRING" id="947166.A0A1D1W7R2"/>
<gene>
    <name evidence="7" type="primary">RvY_16994-1</name>
    <name evidence="7" type="synonym">RvY_16994.1</name>
    <name evidence="7" type="ORF">RvY_16994</name>
</gene>
<comment type="subcellular location">
    <subcellularLocation>
        <location evidence="1">Mitochondrion intermembrane space</location>
    </subcellularLocation>
</comment>
<evidence type="ECO:0000256" key="5">
    <source>
        <dbReference type="ARBA" id="ARBA00039509"/>
    </source>
</evidence>
<name>A0A1D1W7R2_RAMVA</name>
<comment type="caution">
    <text evidence="7">The sequence shown here is derived from an EMBL/GenBank/DDBJ whole genome shotgun (WGS) entry which is preliminary data.</text>
</comment>
<proteinExistence type="inferred from homology"/>
<keyword evidence="8" id="KW-1185">Reference proteome</keyword>
<keyword evidence="2" id="KW-0496">Mitochondrion</keyword>
<dbReference type="GO" id="GO:0005758">
    <property type="term" value="C:mitochondrial intermembrane space"/>
    <property type="evidence" value="ECO:0007669"/>
    <property type="project" value="UniProtKB-SubCell"/>
</dbReference>
<evidence type="ECO:0000256" key="6">
    <source>
        <dbReference type="SAM" id="MobiDB-lite"/>
    </source>
</evidence>
<comment type="similarity">
    <text evidence="4">Belongs to the CHCHD7 family.</text>
</comment>
<dbReference type="Proteomes" id="UP000186922">
    <property type="component" value="Unassembled WGS sequence"/>
</dbReference>
<dbReference type="AlphaFoldDB" id="A0A1D1W7R2"/>
<dbReference type="PANTHER" id="PTHR46811:SF1">
    <property type="entry name" value="COILED-COIL-HELIX-COILED-COIL-HELIX DOMAIN-CONTAINING PROTEIN 7"/>
    <property type="match status" value="1"/>
</dbReference>
<dbReference type="InterPro" id="IPR051040">
    <property type="entry name" value="COX23"/>
</dbReference>